<feature type="signal peptide" evidence="1">
    <location>
        <begin position="1"/>
        <end position="22"/>
    </location>
</feature>
<feature type="chain" id="PRO_5017054462" description="Asp/Glu racemase" evidence="1">
    <location>
        <begin position="23"/>
        <end position="209"/>
    </location>
</feature>
<protein>
    <recommendedName>
        <fullName evidence="4">Asp/Glu racemase</fullName>
    </recommendedName>
</protein>
<dbReference type="AlphaFoldDB" id="A0A344L083"/>
<name>A0A344L083_9PSEU</name>
<sequence>MTLVALVHATPAAMAPATAAFADVFPEARLRHLLDDTLITDAERAGGLTEPLRARMRSLIRYALDGGADAVLLSCSLYGPVTGEFAGERPVLSSDAALFGEVVRRAPKRVHVLGPIEAGTRDTVERLQAIVGPATAVYGSVVSGAREALAAGDTDRAGRLLAEAVGRDVDLALLGQFSLAPALEAAQERLGVPLLSPPRLAAAAIRERT</sequence>
<proteinExistence type="predicted"/>
<keyword evidence="1" id="KW-0732">Signal</keyword>
<dbReference type="RefSeq" id="WP_113690712.1">
    <property type="nucleotide sequence ID" value="NZ_CP015163.1"/>
</dbReference>
<evidence type="ECO:0008006" key="4">
    <source>
        <dbReference type="Google" id="ProtNLM"/>
    </source>
</evidence>
<reference evidence="2 3" key="1">
    <citation type="submission" date="2016-04" db="EMBL/GenBank/DDBJ databases">
        <title>Complete genome sequence and analysis of deep-sea sediment isolate, Amycolatopsis sp. WP1.</title>
        <authorList>
            <person name="Wang H."/>
            <person name="Chen S."/>
            <person name="Wu Q."/>
        </authorList>
    </citation>
    <scope>NUCLEOTIDE SEQUENCE [LARGE SCALE GENOMIC DNA]</scope>
    <source>
        <strain evidence="2 3">WP1</strain>
    </source>
</reference>
<dbReference type="EMBL" id="CP015163">
    <property type="protein sequence ID" value="AXB41457.1"/>
    <property type="molecule type" value="Genomic_DNA"/>
</dbReference>
<evidence type="ECO:0000313" key="3">
    <source>
        <dbReference type="Proteomes" id="UP000250434"/>
    </source>
</evidence>
<evidence type="ECO:0000313" key="2">
    <source>
        <dbReference type="EMBL" id="AXB41457.1"/>
    </source>
</evidence>
<accession>A0A344L083</accession>
<organism evidence="2 3">
    <name type="scientific">Amycolatopsis albispora</name>
    <dbReference type="NCBI Taxonomy" id="1804986"/>
    <lineage>
        <taxon>Bacteria</taxon>
        <taxon>Bacillati</taxon>
        <taxon>Actinomycetota</taxon>
        <taxon>Actinomycetes</taxon>
        <taxon>Pseudonocardiales</taxon>
        <taxon>Pseudonocardiaceae</taxon>
        <taxon>Amycolatopsis</taxon>
    </lineage>
</organism>
<keyword evidence="3" id="KW-1185">Reference proteome</keyword>
<dbReference type="OrthoDB" id="3531441at2"/>
<gene>
    <name evidence="2" type="ORF">A4R43_02060</name>
</gene>
<evidence type="ECO:0000256" key="1">
    <source>
        <dbReference type="SAM" id="SignalP"/>
    </source>
</evidence>
<dbReference type="KEGG" id="aab:A4R43_02060"/>
<dbReference type="Proteomes" id="UP000250434">
    <property type="component" value="Chromosome"/>
</dbReference>